<dbReference type="AlphaFoldDB" id="I4G618"/>
<comment type="caution">
    <text evidence="1">The sequence shown here is derived from an EMBL/GenBank/DDBJ whole genome shotgun (WGS) entry which is preliminary data.</text>
</comment>
<accession>I4G618</accession>
<evidence type="ECO:0000313" key="1">
    <source>
        <dbReference type="EMBL" id="CCI03379.1"/>
    </source>
</evidence>
<dbReference type="EMBL" id="CAIJ01000394">
    <property type="protein sequence ID" value="CCI03379.1"/>
    <property type="molecule type" value="Genomic_DNA"/>
</dbReference>
<evidence type="ECO:0000313" key="2">
    <source>
        <dbReference type="Proteomes" id="UP000003480"/>
    </source>
</evidence>
<reference evidence="1 2" key="1">
    <citation type="submission" date="2012-04" db="EMBL/GenBank/DDBJ databases">
        <authorList>
            <person name="Genoscope - CEA"/>
        </authorList>
    </citation>
    <scope>NUCLEOTIDE SEQUENCE [LARGE SCALE GENOMIC DNA]</scope>
    <source>
        <strain evidence="1 2">9443</strain>
    </source>
</reference>
<dbReference type="Proteomes" id="UP000003480">
    <property type="component" value="Unassembled WGS sequence"/>
</dbReference>
<proteinExistence type="predicted"/>
<protein>
    <submittedName>
        <fullName evidence="1">Uncharacterized protein</fullName>
    </submittedName>
</protein>
<gene>
    <name evidence="1" type="ORF">MICAC_4530004</name>
</gene>
<dbReference type="HOGENOM" id="CLU_2974344_0_0_3"/>
<organism evidence="1 2">
    <name type="scientific">Microcystis aeruginosa PCC 9443</name>
    <dbReference type="NCBI Taxonomy" id="1160281"/>
    <lineage>
        <taxon>Bacteria</taxon>
        <taxon>Bacillati</taxon>
        <taxon>Cyanobacteriota</taxon>
        <taxon>Cyanophyceae</taxon>
        <taxon>Oscillatoriophycideae</taxon>
        <taxon>Chroococcales</taxon>
        <taxon>Microcystaceae</taxon>
        <taxon>Microcystis</taxon>
    </lineage>
</organism>
<sequence>MLSIFDTTKVYQLKEKVRKIPQTPTLPNFQPLNPPAKILNLGKIPNFTNLSPSLVKIS</sequence>
<name>I4G618_MICAE</name>